<organism evidence="1 2">
    <name type="scientific">Gordonibacter massiliensis</name>
    <name type="common">ex Traore et al. 2017</name>
    <dbReference type="NCBI Taxonomy" id="1841863"/>
    <lineage>
        <taxon>Bacteria</taxon>
        <taxon>Bacillati</taxon>
        <taxon>Actinomycetota</taxon>
        <taxon>Coriobacteriia</taxon>
        <taxon>Eggerthellales</taxon>
        <taxon>Eggerthellaceae</taxon>
        <taxon>Gordonibacter</taxon>
    </lineage>
</organism>
<dbReference type="AlphaFoldDB" id="A0A842JFS4"/>
<accession>A0A842JFS4</accession>
<dbReference type="InterPro" id="IPR013321">
    <property type="entry name" value="Arc_rbn_hlx_hlx"/>
</dbReference>
<protein>
    <submittedName>
        <fullName evidence="1">Uncharacterized protein</fullName>
    </submittedName>
</protein>
<keyword evidence="2" id="KW-1185">Reference proteome</keyword>
<name>A0A842JFS4_9ACTN</name>
<evidence type="ECO:0000313" key="1">
    <source>
        <dbReference type="EMBL" id="MBC2888169.1"/>
    </source>
</evidence>
<comment type="caution">
    <text evidence="1">The sequence shown here is derived from an EMBL/GenBank/DDBJ whole genome shotgun (WGS) entry which is preliminary data.</text>
</comment>
<reference evidence="1 2" key="1">
    <citation type="submission" date="2020-08" db="EMBL/GenBank/DDBJ databases">
        <authorList>
            <person name="Liu C."/>
            <person name="Sun Q."/>
        </authorList>
    </citation>
    <scope>NUCLEOTIDE SEQUENCE [LARGE SCALE GENOMIC DNA]</scope>
    <source>
        <strain evidence="1 2">N22</strain>
    </source>
</reference>
<dbReference type="Proteomes" id="UP000587396">
    <property type="component" value="Unassembled WGS sequence"/>
</dbReference>
<proteinExistence type="predicted"/>
<dbReference type="RefSeq" id="WP_185904145.1">
    <property type="nucleotide sequence ID" value="NZ_JACMSE010000001.1"/>
</dbReference>
<dbReference type="GO" id="GO:0006355">
    <property type="term" value="P:regulation of DNA-templated transcription"/>
    <property type="evidence" value="ECO:0007669"/>
    <property type="project" value="InterPro"/>
</dbReference>
<dbReference type="EMBL" id="JACMSE010000001">
    <property type="protein sequence ID" value="MBC2888169.1"/>
    <property type="molecule type" value="Genomic_DNA"/>
</dbReference>
<sequence>MDEQLYSDFKDFCAEMRIPASTLMASFAAQTVRERRIPFVIGETSRSSRATATMQKALATLRANATERTDETSEAQIIEDVDDAVEAVRAAMR</sequence>
<dbReference type="Gene3D" id="1.10.1220.10">
    <property type="entry name" value="Met repressor-like"/>
    <property type="match status" value="1"/>
</dbReference>
<evidence type="ECO:0000313" key="2">
    <source>
        <dbReference type="Proteomes" id="UP000587396"/>
    </source>
</evidence>
<gene>
    <name evidence="1" type="ORF">H7313_02215</name>
</gene>